<dbReference type="Pfam" id="PF09588">
    <property type="entry name" value="YqaJ"/>
    <property type="match status" value="1"/>
</dbReference>
<dbReference type="RefSeq" id="WP_145066030.1">
    <property type="nucleotide sequence ID" value="NZ_CP036287.1"/>
</dbReference>
<accession>A0A518BL21</accession>
<protein>
    <submittedName>
        <fullName evidence="3">YqaJ-like viral recombinase domain protein</fullName>
    </submittedName>
</protein>
<dbReference type="Proteomes" id="UP000316921">
    <property type="component" value="Chromosome"/>
</dbReference>
<proteinExistence type="predicted"/>
<dbReference type="Gene3D" id="3.90.320.10">
    <property type="match status" value="1"/>
</dbReference>
<feature type="coiled-coil region" evidence="1">
    <location>
        <begin position="270"/>
        <end position="304"/>
    </location>
</feature>
<dbReference type="KEGG" id="pbap:Pla133_27540"/>
<keyword evidence="4" id="KW-1185">Reference proteome</keyword>
<dbReference type="InterPro" id="IPR011604">
    <property type="entry name" value="PDDEXK-like_dom_sf"/>
</dbReference>
<dbReference type="InterPro" id="IPR019080">
    <property type="entry name" value="YqaJ_viral_recombinase"/>
</dbReference>
<name>A0A518BL21_9BACT</name>
<keyword evidence="1" id="KW-0175">Coiled coil</keyword>
<organism evidence="3 4">
    <name type="scientific">Engelhardtia mirabilis</name>
    <dbReference type="NCBI Taxonomy" id="2528011"/>
    <lineage>
        <taxon>Bacteria</taxon>
        <taxon>Pseudomonadati</taxon>
        <taxon>Planctomycetota</taxon>
        <taxon>Planctomycetia</taxon>
        <taxon>Planctomycetia incertae sedis</taxon>
        <taxon>Engelhardtia</taxon>
    </lineage>
</organism>
<dbReference type="EMBL" id="CP036287">
    <property type="protein sequence ID" value="QDU67666.1"/>
    <property type="molecule type" value="Genomic_DNA"/>
</dbReference>
<reference evidence="3 4" key="1">
    <citation type="submission" date="2019-02" db="EMBL/GenBank/DDBJ databases">
        <title>Deep-cultivation of Planctomycetes and their phenomic and genomic characterization uncovers novel biology.</title>
        <authorList>
            <person name="Wiegand S."/>
            <person name="Jogler M."/>
            <person name="Boedeker C."/>
            <person name="Pinto D."/>
            <person name="Vollmers J."/>
            <person name="Rivas-Marin E."/>
            <person name="Kohn T."/>
            <person name="Peeters S.H."/>
            <person name="Heuer A."/>
            <person name="Rast P."/>
            <person name="Oberbeckmann S."/>
            <person name="Bunk B."/>
            <person name="Jeske O."/>
            <person name="Meyerdierks A."/>
            <person name="Storesund J.E."/>
            <person name="Kallscheuer N."/>
            <person name="Luecker S."/>
            <person name="Lage O.M."/>
            <person name="Pohl T."/>
            <person name="Merkel B.J."/>
            <person name="Hornburger P."/>
            <person name="Mueller R.-W."/>
            <person name="Bruemmer F."/>
            <person name="Labrenz M."/>
            <person name="Spormann A.M."/>
            <person name="Op den Camp H."/>
            <person name="Overmann J."/>
            <person name="Amann R."/>
            <person name="Jetten M.S.M."/>
            <person name="Mascher T."/>
            <person name="Medema M.H."/>
            <person name="Devos D.P."/>
            <person name="Kaster A.-K."/>
            <person name="Ovreas L."/>
            <person name="Rohde M."/>
            <person name="Galperin M.Y."/>
            <person name="Jogler C."/>
        </authorList>
    </citation>
    <scope>NUCLEOTIDE SEQUENCE [LARGE SCALE GENOMIC DNA]</scope>
    <source>
        <strain evidence="3 4">Pla133</strain>
    </source>
</reference>
<sequence>MILPTRIPSPTPEEQAALEEWRTVRRTGIGSSDAASACGLDKYRSSLQLWGEKAGLLAEPDLDDVEVVYMGRVLEPVIREEINRRTDFEVVPYDSEDLAGAFPDCELAGIWNGQPLYRHKTERWRLVSPDGFVRATREIEFTDDTGTVVLVPGELLLLECKSVGFYAGADWDAEPPIRPLMQVTHGMATLGLKATIVAAMVERNFRPYYQPLNDRLALNMLQRERALWGCVESMTEPPFTQEVDPRAWIEAHDRLHPDDTGEEVEVDAVVDDLLETRDELKERIKKTEEHAKAIEARLAEALKDATFGRTPSGRKFSRKTIAVSGGTIERKPYTYRRLHVGKPTAPAAV</sequence>
<gene>
    <name evidence="3" type="ORF">Pla133_27540</name>
</gene>
<dbReference type="SUPFAM" id="SSF52980">
    <property type="entry name" value="Restriction endonuclease-like"/>
    <property type="match status" value="1"/>
</dbReference>
<dbReference type="InterPro" id="IPR011335">
    <property type="entry name" value="Restrct_endonuc-II-like"/>
</dbReference>
<evidence type="ECO:0000259" key="2">
    <source>
        <dbReference type="Pfam" id="PF09588"/>
    </source>
</evidence>
<feature type="domain" description="YqaJ viral recombinase" evidence="2">
    <location>
        <begin position="20"/>
        <end position="189"/>
    </location>
</feature>
<evidence type="ECO:0000256" key="1">
    <source>
        <dbReference type="SAM" id="Coils"/>
    </source>
</evidence>
<evidence type="ECO:0000313" key="3">
    <source>
        <dbReference type="EMBL" id="QDU67666.1"/>
    </source>
</evidence>
<evidence type="ECO:0000313" key="4">
    <source>
        <dbReference type="Proteomes" id="UP000316921"/>
    </source>
</evidence>
<dbReference type="AlphaFoldDB" id="A0A518BL21"/>